<feature type="region of interest" description="Disordered" evidence="9">
    <location>
        <begin position="245"/>
        <end position="290"/>
    </location>
</feature>
<evidence type="ECO:0000256" key="10">
    <source>
        <dbReference type="SAM" id="Phobius"/>
    </source>
</evidence>
<feature type="domain" description="Signal transduction histidine kinase subgroup 3 dimerisation and phosphoacceptor" evidence="12">
    <location>
        <begin position="185"/>
        <end position="248"/>
    </location>
</feature>
<dbReference type="EC" id="2.7.13.3" evidence="2"/>
<dbReference type="Pfam" id="PF07730">
    <property type="entry name" value="HisKA_3"/>
    <property type="match status" value="1"/>
</dbReference>
<keyword evidence="6 13" id="KW-0418">Kinase</keyword>
<organism evidence="13 14">
    <name type="scientific">Actinomadura viridis</name>
    <dbReference type="NCBI Taxonomy" id="58110"/>
    <lineage>
        <taxon>Bacteria</taxon>
        <taxon>Bacillati</taxon>
        <taxon>Actinomycetota</taxon>
        <taxon>Actinomycetes</taxon>
        <taxon>Streptosporangiales</taxon>
        <taxon>Thermomonosporaceae</taxon>
        <taxon>Actinomadura</taxon>
    </lineage>
</organism>
<dbReference type="InterPro" id="IPR011712">
    <property type="entry name" value="Sig_transdc_His_kin_sub3_dim/P"/>
</dbReference>
<keyword evidence="3" id="KW-0597">Phosphoprotein</keyword>
<evidence type="ECO:0000256" key="3">
    <source>
        <dbReference type="ARBA" id="ARBA00022553"/>
    </source>
</evidence>
<dbReference type="SUPFAM" id="SSF55874">
    <property type="entry name" value="ATPase domain of HSP90 chaperone/DNA topoisomerase II/histidine kinase"/>
    <property type="match status" value="1"/>
</dbReference>
<proteinExistence type="predicted"/>
<name>A0A931GH89_9ACTN</name>
<accession>A0A931GH89</accession>
<dbReference type="Gene3D" id="3.30.565.10">
    <property type="entry name" value="Histidine kinase-like ATPase, C-terminal domain"/>
    <property type="match status" value="1"/>
</dbReference>
<evidence type="ECO:0000256" key="5">
    <source>
        <dbReference type="ARBA" id="ARBA00022741"/>
    </source>
</evidence>
<keyword evidence="10" id="KW-1133">Transmembrane helix</keyword>
<evidence type="ECO:0000256" key="1">
    <source>
        <dbReference type="ARBA" id="ARBA00000085"/>
    </source>
</evidence>
<keyword evidence="5" id="KW-0547">Nucleotide-binding</keyword>
<feature type="domain" description="Histidine kinase/HSP90-like ATPase" evidence="11">
    <location>
        <begin position="328"/>
        <end position="418"/>
    </location>
</feature>
<sequence>MRRGNVRWRRSVGAGLAGGTALLGLCAAPLYGWTVTVPVAAVVAVTAGVLAGWPDVRDRIWAAAAGAGGVSLAATAAAWASSGDRYVEGATLAGVLAPAEAGGLVVLTVLAVRVAPPSLAVAGAGLAGAAVPCWVLRFGDPGAVTAVALGAWSLPVLLAVAAGLYLRSLDDRRRRSVAAARRRQRRELASDLHDFVAHDVSAMLAQAQAGRIVAGRDPDAAARAFETIERAALRALASLDRTVRMLHSDPDGDTDGGSGGGTGSDTDGGTDGSIGGDTGGDTGGGVAPVPTLGDLPGLASAFTASGGVPVRLDLEPGLVVPREVGATAYRVVTEALTNVRRHAPGASGVDVSVRRAAGSRTVRVLVTDDAPGGAAGTPGRRGGLGLPGLRERVEVLGGTLAAGPRDPSGWRVAAELPLGG</sequence>
<evidence type="ECO:0000256" key="6">
    <source>
        <dbReference type="ARBA" id="ARBA00022777"/>
    </source>
</evidence>
<keyword evidence="10" id="KW-0812">Transmembrane</keyword>
<evidence type="ECO:0000256" key="7">
    <source>
        <dbReference type="ARBA" id="ARBA00022840"/>
    </source>
</evidence>
<evidence type="ECO:0000256" key="8">
    <source>
        <dbReference type="ARBA" id="ARBA00023012"/>
    </source>
</evidence>
<feature type="transmembrane region" description="Helical" evidence="10">
    <location>
        <begin position="119"/>
        <end position="137"/>
    </location>
</feature>
<evidence type="ECO:0000256" key="4">
    <source>
        <dbReference type="ARBA" id="ARBA00022679"/>
    </source>
</evidence>
<protein>
    <recommendedName>
        <fullName evidence="2">histidine kinase</fullName>
        <ecNumber evidence="2">2.7.13.3</ecNumber>
    </recommendedName>
</protein>
<dbReference type="RefSeq" id="WP_197009576.1">
    <property type="nucleotide sequence ID" value="NZ_BAABES010000025.1"/>
</dbReference>
<dbReference type="Pfam" id="PF02518">
    <property type="entry name" value="HATPase_c"/>
    <property type="match status" value="1"/>
</dbReference>
<dbReference type="GO" id="GO:0016020">
    <property type="term" value="C:membrane"/>
    <property type="evidence" value="ECO:0007669"/>
    <property type="project" value="InterPro"/>
</dbReference>
<evidence type="ECO:0000313" key="14">
    <source>
        <dbReference type="Proteomes" id="UP000614047"/>
    </source>
</evidence>
<dbReference type="GO" id="GO:0000155">
    <property type="term" value="F:phosphorelay sensor kinase activity"/>
    <property type="evidence" value="ECO:0007669"/>
    <property type="project" value="InterPro"/>
</dbReference>
<dbReference type="EMBL" id="JADOUA010000001">
    <property type="protein sequence ID" value="MBG6086597.1"/>
    <property type="molecule type" value="Genomic_DNA"/>
</dbReference>
<dbReference type="PANTHER" id="PTHR24421">
    <property type="entry name" value="NITRATE/NITRITE SENSOR PROTEIN NARX-RELATED"/>
    <property type="match status" value="1"/>
</dbReference>
<evidence type="ECO:0000313" key="13">
    <source>
        <dbReference type="EMBL" id="MBG6086597.1"/>
    </source>
</evidence>
<dbReference type="Gene3D" id="1.20.5.1930">
    <property type="match status" value="1"/>
</dbReference>
<evidence type="ECO:0000256" key="9">
    <source>
        <dbReference type="SAM" id="MobiDB-lite"/>
    </source>
</evidence>
<feature type="transmembrane region" description="Helical" evidence="10">
    <location>
        <begin position="60"/>
        <end position="80"/>
    </location>
</feature>
<feature type="transmembrane region" description="Helical" evidence="10">
    <location>
        <begin position="143"/>
        <end position="166"/>
    </location>
</feature>
<dbReference type="PANTHER" id="PTHR24421:SF10">
    <property type="entry name" value="NITRATE_NITRITE SENSOR PROTEIN NARQ"/>
    <property type="match status" value="1"/>
</dbReference>
<evidence type="ECO:0000256" key="2">
    <source>
        <dbReference type="ARBA" id="ARBA00012438"/>
    </source>
</evidence>
<dbReference type="GO" id="GO:0046983">
    <property type="term" value="F:protein dimerization activity"/>
    <property type="evidence" value="ECO:0007669"/>
    <property type="project" value="InterPro"/>
</dbReference>
<keyword evidence="8" id="KW-0902">Two-component regulatory system</keyword>
<gene>
    <name evidence="13" type="ORF">IW256_000710</name>
</gene>
<keyword evidence="7" id="KW-0067">ATP-binding</keyword>
<dbReference type="Proteomes" id="UP000614047">
    <property type="component" value="Unassembled WGS sequence"/>
</dbReference>
<feature type="transmembrane region" description="Helical" evidence="10">
    <location>
        <begin position="37"/>
        <end position="53"/>
    </location>
</feature>
<dbReference type="GO" id="GO:0005524">
    <property type="term" value="F:ATP binding"/>
    <property type="evidence" value="ECO:0007669"/>
    <property type="project" value="UniProtKB-KW"/>
</dbReference>
<dbReference type="InterPro" id="IPR036890">
    <property type="entry name" value="HATPase_C_sf"/>
</dbReference>
<feature type="compositionally biased region" description="Gly residues" evidence="9">
    <location>
        <begin position="269"/>
        <end position="286"/>
    </location>
</feature>
<comment type="catalytic activity">
    <reaction evidence="1">
        <text>ATP + protein L-histidine = ADP + protein N-phospho-L-histidine.</text>
        <dbReference type="EC" id="2.7.13.3"/>
    </reaction>
</comment>
<reference evidence="13" key="1">
    <citation type="submission" date="2020-11" db="EMBL/GenBank/DDBJ databases">
        <title>Sequencing the genomes of 1000 actinobacteria strains.</title>
        <authorList>
            <person name="Klenk H.-P."/>
        </authorList>
    </citation>
    <scope>NUCLEOTIDE SEQUENCE</scope>
    <source>
        <strain evidence="13">DSM 43175</strain>
    </source>
</reference>
<feature type="transmembrane region" description="Helical" evidence="10">
    <location>
        <begin position="92"/>
        <end position="112"/>
    </location>
</feature>
<dbReference type="InterPro" id="IPR003594">
    <property type="entry name" value="HATPase_dom"/>
</dbReference>
<evidence type="ECO:0000259" key="12">
    <source>
        <dbReference type="Pfam" id="PF07730"/>
    </source>
</evidence>
<keyword evidence="4" id="KW-0808">Transferase</keyword>
<dbReference type="CDD" id="cd16917">
    <property type="entry name" value="HATPase_UhpB-NarQ-NarX-like"/>
    <property type="match status" value="1"/>
</dbReference>
<keyword evidence="14" id="KW-1185">Reference proteome</keyword>
<dbReference type="InterPro" id="IPR050482">
    <property type="entry name" value="Sensor_HK_TwoCompSys"/>
</dbReference>
<evidence type="ECO:0000259" key="11">
    <source>
        <dbReference type="Pfam" id="PF02518"/>
    </source>
</evidence>
<keyword evidence="10" id="KW-0472">Membrane</keyword>
<dbReference type="AlphaFoldDB" id="A0A931GH89"/>
<comment type="caution">
    <text evidence="13">The sequence shown here is derived from an EMBL/GenBank/DDBJ whole genome shotgun (WGS) entry which is preliminary data.</text>
</comment>